<dbReference type="InterPro" id="IPR011989">
    <property type="entry name" value="ARM-like"/>
</dbReference>
<dbReference type="SUPFAM" id="SSF48371">
    <property type="entry name" value="ARM repeat"/>
    <property type="match status" value="1"/>
</dbReference>
<dbReference type="InterPro" id="IPR042856">
    <property type="entry name" value="RSP14"/>
</dbReference>
<name>A0A2A4JL78_HELVI</name>
<dbReference type="AlphaFoldDB" id="A0A2A4JL78"/>
<dbReference type="PANTHER" id="PTHR15599">
    <property type="entry name" value="RTDR1"/>
    <property type="match status" value="1"/>
</dbReference>
<dbReference type="EMBL" id="NWSH01001118">
    <property type="protein sequence ID" value="PCG72526.1"/>
    <property type="molecule type" value="Genomic_DNA"/>
</dbReference>
<protein>
    <submittedName>
        <fullName evidence="1">Uncharacterized protein</fullName>
    </submittedName>
</protein>
<reference evidence="1" key="1">
    <citation type="submission" date="2017-09" db="EMBL/GenBank/DDBJ databases">
        <title>Contemporary evolution of a Lepidopteran species, Heliothis virescens, in response to modern agricultural practices.</title>
        <authorList>
            <person name="Fritz M.L."/>
            <person name="Deyonke A.M."/>
            <person name="Papanicolaou A."/>
            <person name="Micinski S."/>
            <person name="Westbrook J."/>
            <person name="Gould F."/>
        </authorList>
    </citation>
    <scope>NUCLEOTIDE SEQUENCE [LARGE SCALE GENOMIC DNA]</scope>
    <source>
        <strain evidence="1">HvINT-</strain>
        <tissue evidence="1">Whole body</tissue>
    </source>
</reference>
<organism evidence="1">
    <name type="scientific">Heliothis virescens</name>
    <name type="common">Tobacco budworm moth</name>
    <dbReference type="NCBI Taxonomy" id="7102"/>
    <lineage>
        <taxon>Eukaryota</taxon>
        <taxon>Metazoa</taxon>
        <taxon>Ecdysozoa</taxon>
        <taxon>Arthropoda</taxon>
        <taxon>Hexapoda</taxon>
        <taxon>Insecta</taxon>
        <taxon>Pterygota</taxon>
        <taxon>Neoptera</taxon>
        <taxon>Endopterygota</taxon>
        <taxon>Lepidoptera</taxon>
        <taxon>Glossata</taxon>
        <taxon>Ditrysia</taxon>
        <taxon>Noctuoidea</taxon>
        <taxon>Noctuidae</taxon>
        <taxon>Heliothinae</taxon>
        <taxon>Heliothis</taxon>
    </lineage>
</organism>
<proteinExistence type="predicted"/>
<evidence type="ECO:0000313" key="1">
    <source>
        <dbReference type="EMBL" id="PCG72526.1"/>
    </source>
</evidence>
<dbReference type="STRING" id="7102.A0A2A4JL78"/>
<sequence>MFCPGTNAYLQLVCPIEPRVINKAVKKAMCRKVNEPQEDKYKLTTSSLSSLKLESTQPSLSMPFVDYTQARLGLGRTGLKIVVRELNSPHKLTKIRAIHTVLDLVAAMDQALYLIDLHVIYRLIDLMADNEPIIREKVAIILTRFGTMYQGRKRIMSRPIVVDHLINMFMQDRKEIRYAASLCLKTLTRDRCACEIINKNDKIIVSLLKMIKHDYMEIVLYHLNSLKNLAELDPVGPLKANAFLVMKKLLIYHQYRVVQAAIDCLTQLCKHSVGKKLADKYDMNACLLHYLLCPELEVITSTVGLMQYTTVSAHSKWRAKQFAYDLIKRLVTLSQSHTVPVLQLRSLQVMINLCSCSDIRMELKNNWESFIEEEVHVRTFEHWEGTATSTTFTKETGYNYRTMCMEDVDTIKADFGNRVRPFDVHSYAERIREAKQRLLKAINCTSHKE</sequence>
<accession>A0A2A4JL78</accession>
<gene>
    <name evidence="1" type="ORF">B5V51_751</name>
</gene>
<dbReference type="PANTHER" id="PTHR15599:SF1">
    <property type="entry name" value="RADIAL SPOKE HEAD 14 HOMOLOG"/>
    <property type="match status" value="1"/>
</dbReference>
<dbReference type="InterPro" id="IPR016024">
    <property type="entry name" value="ARM-type_fold"/>
</dbReference>
<comment type="caution">
    <text evidence="1">The sequence shown here is derived from an EMBL/GenBank/DDBJ whole genome shotgun (WGS) entry which is preliminary data.</text>
</comment>
<dbReference type="Gene3D" id="1.25.10.10">
    <property type="entry name" value="Leucine-rich Repeat Variant"/>
    <property type="match status" value="1"/>
</dbReference>